<dbReference type="Gene3D" id="1.20.58.2010">
    <property type="entry name" value="PRONE domain, subdomain 1"/>
    <property type="match status" value="2"/>
</dbReference>
<dbReference type="InterPro" id="IPR038937">
    <property type="entry name" value="RopGEF"/>
</dbReference>
<protein>
    <submittedName>
        <fullName evidence="5">OLC1v1039259C3</fullName>
    </submittedName>
</protein>
<dbReference type="FunFam" id="1.20.58.2010:FF:000001">
    <property type="entry name" value="Rop guanine nucleotide exchange factor 14"/>
    <property type="match status" value="1"/>
</dbReference>
<gene>
    <name evidence="5" type="ORF">OLC1_LOCUS11339</name>
</gene>
<dbReference type="PANTHER" id="PTHR33101">
    <property type="entry name" value="ROP GUANINE NUCLEOTIDE EXCHANGE FACTOR 1"/>
    <property type="match status" value="1"/>
</dbReference>
<feature type="compositionally biased region" description="Polar residues" evidence="3">
    <location>
        <begin position="58"/>
        <end position="73"/>
    </location>
</feature>
<organism evidence="5 6">
    <name type="scientific">Oldenlandia corymbosa var. corymbosa</name>
    <dbReference type="NCBI Taxonomy" id="529605"/>
    <lineage>
        <taxon>Eukaryota</taxon>
        <taxon>Viridiplantae</taxon>
        <taxon>Streptophyta</taxon>
        <taxon>Embryophyta</taxon>
        <taxon>Tracheophyta</taxon>
        <taxon>Spermatophyta</taxon>
        <taxon>Magnoliopsida</taxon>
        <taxon>eudicotyledons</taxon>
        <taxon>Gunneridae</taxon>
        <taxon>Pentapetalae</taxon>
        <taxon>asterids</taxon>
        <taxon>lamiids</taxon>
        <taxon>Gentianales</taxon>
        <taxon>Rubiaceae</taxon>
        <taxon>Rubioideae</taxon>
        <taxon>Spermacoceae</taxon>
        <taxon>Hedyotis-Oldenlandia complex</taxon>
        <taxon>Oldenlandia</taxon>
    </lineage>
</organism>
<feature type="compositionally biased region" description="Basic residues" evidence="3">
    <location>
        <begin position="1"/>
        <end position="10"/>
    </location>
</feature>
<keyword evidence="1 2" id="KW-0344">Guanine-nucleotide releasing factor</keyword>
<evidence type="ECO:0000313" key="6">
    <source>
        <dbReference type="Proteomes" id="UP001161247"/>
    </source>
</evidence>
<dbReference type="FunFam" id="1.20.58.2010:FF:000003">
    <property type="entry name" value="Rop guanine nucleotide exchange factor 14"/>
    <property type="match status" value="1"/>
</dbReference>
<dbReference type="GO" id="GO:0005085">
    <property type="term" value="F:guanyl-nucleotide exchange factor activity"/>
    <property type="evidence" value="ECO:0007669"/>
    <property type="project" value="UniProtKB-UniRule"/>
</dbReference>
<evidence type="ECO:0000256" key="1">
    <source>
        <dbReference type="ARBA" id="ARBA00022658"/>
    </source>
</evidence>
<dbReference type="Pfam" id="PF03759">
    <property type="entry name" value="PRONE"/>
    <property type="match status" value="1"/>
</dbReference>
<sequence>MGSRGIKKKGSFQMDRISNSEESYDVGSYYRNSQSSSSSSVDQSDQSPVTEAAATRLSMKSENSFCRTSSDVSAFSEPTDDNSSYSETPSPLYWPMKSPKSHVLSRLGMQQHKDVLDDETETEDFELEMMKERFSKLLLGQDMSGSGKGVSTAVAISNSITNLYASIFGPHLRLEPLHTDKKSMWKREMSCFLSICDYIVEFVPTIQELQDGTALEVMASSPRSDICISLPALKKLDALLLDILDSFAETEFWYEEQGSRSEKSTRSGSFRRILPAPQRKEEKWWLPVPCVPSNGLSEESRKHLRNKRDCANQIHKAAKALNNSILSEMEIPDSYISSLPKTGKTIVGDTVYRYMCTSDKFIPDLLLNHLNLSSEHEALELADKIEASMYTWRRKACSIPHSKSSWDIMKDFMSDTDRTDKNIVLAERAESLLFCLKQRYPELAQTSLDTSKIQHNRDVGKAILESYSRVLEGLAFNIVAWIEDVMFVDKTMQSNQ</sequence>
<evidence type="ECO:0000259" key="4">
    <source>
        <dbReference type="PROSITE" id="PS51334"/>
    </source>
</evidence>
<evidence type="ECO:0000256" key="2">
    <source>
        <dbReference type="PROSITE-ProRule" id="PRU00663"/>
    </source>
</evidence>
<dbReference type="Proteomes" id="UP001161247">
    <property type="component" value="Chromosome 4"/>
</dbReference>
<dbReference type="EMBL" id="OX459121">
    <property type="protein sequence ID" value="CAI9101839.1"/>
    <property type="molecule type" value="Genomic_DNA"/>
</dbReference>
<feature type="compositionally biased region" description="Low complexity" evidence="3">
    <location>
        <begin position="33"/>
        <end position="47"/>
    </location>
</feature>
<name>A0AAV1D1Q5_OLDCO</name>
<dbReference type="PROSITE" id="PS51334">
    <property type="entry name" value="PRONE"/>
    <property type="match status" value="1"/>
</dbReference>
<proteinExistence type="predicted"/>
<evidence type="ECO:0000313" key="5">
    <source>
        <dbReference type="EMBL" id="CAI9101839.1"/>
    </source>
</evidence>
<accession>A0AAV1D1Q5</accession>
<keyword evidence="6" id="KW-1185">Reference proteome</keyword>
<dbReference type="InterPro" id="IPR005512">
    <property type="entry name" value="PRONE_dom"/>
</dbReference>
<dbReference type="AlphaFoldDB" id="A0AAV1D1Q5"/>
<dbReference type="PANTHER" id="PTHR33101:SF47">
    <property type="entry name" value="ROP GUANINE NUCLEOTIDE EXCHANGE FACTOR 2-RELATED"/>
    <property type="match status" value="1"/>
</dbReference>
<feature type="region of interest" description="Disordered" evidence="3">
    <location>
        <begin position="1"/>
        <end position="91"/>
    </location>
</feature>
<evidence type="ECO:0000256" key="3">
    <source>
        <dbReference type="SAM" id="MobiDB-lite"/>
    </source>
</evidence>
<feature type="domain" description="PRONE" evidence="4">
    <location>
        <begin position="117"/>
        <end position="496"/>
    </location>
</feature>
<reference evidence="5" key="1">
    <citation type="submission" date="2023-03" db="EMBL/GenBank/DDBJ databases">
        <authorList>
            <person name="Julca I."/>
        </authorList>
    </citation>
    <scope>NUCLEOTIDE SEQUENCE</scope>
</reference>